<keyword evidence="2" id="KW-1185">Reference proteome</keyword>
<proteinExistence type="predicted"/>
<gene>
    <name evidence="1" type="ORF">DSO57_1016759</name>
</gene>
<dbReference type="EMBL" id="QTSX02005039">
    <property type="protein sequence ID" value="KAJ9061824.1"/>
    <property type="molecule type" value="Genomic_DNA"/>
</dbReference>
<dbReference type="Proteomes" id="UP001165960">
    <property type="component" value="Unassembled WGS sequence"/>
</dbReference>
<evidence type="ECO:0000313" key="2">
    <source>
        <dbReference type="Proteomes" id="UP001165960"/>
    </source>
</evidence>
<protein>
    <submittedName>
        <fullName evidence="1">Uncharacterized protein</fullName>
    </submittedName>
</protein>
<sequence>MAYWRDDNRVLSHKIASLEAKLLKALSQEGTGNKSQGQNNATTQNLEQLNTVTNWLCNNTFATCSTFFKKLWVLQQQFDAQVIPLVFFLLPGAKTEVYARDFKIVWNALSSLSANKLPSSTHTTKANPSLWYFSTGHLRSTQGSPYQKDLAGGERGGANQ</sequence>
<accession>A0ACC2SHH7</accession>
<name>A0ACC2SHH7_9FUNG</name>
<evidence type="ECO:0000313" key="1">
    <source>
        <dbReference type="EMBL" id="KAJ9061824.1"/>
    </source>
</evidence>
<reference evidence="1" key="1">
    <citation type="submission" date="2022-04" db="EMBL/GenBank/DDBJ databases">
        <title>Genome of the entomopathogenic fungus Entomophthora muscae.</title>
        <authorList>
            <person name="Elya C."/>
            <person name="Lovett B.R."/>
            <person name="Lee E."/>
            <person name="Macias A.M."/>
            <person name="Hajek A.E."/>
            <person name="De Bivort B.L."/>
            <person name="Kasson M.T."/>
            <person name="De Fine Licht H.H."/>
            <person name="Stajich J.E."/>
        </authorList>
    </citation>
    <scope>NUCLEOTIDE SEQUENCE</scope>
    <source>
        <strain evidence="1">Berkeley</strain>
    </source>
</reference>
<comment type="caution">
    <text evidence="1">The sequence shown here is derived from an EMBL/GenBank/DDBJ whole genome shotgun (WGS) entry which is preliminary data.</text>
</comment>
<organism evidence="1 2">
    <name type="scientific">Entomophthora muscae</name>
    <dbReference type="NCBI Taxonomy" id="34485"/>
    <lineage>
        <taxon>Eukaryota</taxon>
        <taxon>Fungi</taxon>
        <taxon>Fungi incertae sedis</taxon>
        <taxon>Zoopagomycota</taxon>
        <taxon>Entomophthoromycotina</taxon>
        <taxon>Entomophthoromycetes</taxon>
        <taxon>Entomophthorales</taxon>
        <taxon>Entomophthoraceae</taxon>
        <taxon>Entomophthora</taxon>
    </lineage>
</organism>